<gene>
    <name evidence="2" type="ORF">CHC_T00008679001</name>
</gene>
<organism evidence="2 3">
    <name type="scientific">Chondrus crispus</name>
    <name type="common">Carrageen Irish moss</name>
    <name type="synonym">Polymorpha crispa</name>
    <dbReference type="NCBI Taxonomy" id="2769"/>
    <lineage>
        <taxon>Eukaryota</taxon>
        <taxon>Rhodophyta</taxon>
        <taxon>Florideophyceae</taxon>
        <taxon>Rhodymeniophycidae</taxon>
        <taxon>Gigartinales</taxon>
        <taxon>Gigartinaceae</taxon>
        <taxon>Chondrus</taxon>
    </lineage>
</organism>
<dbReference type="GeneID" id="17323498"/>
<dbReference type="KEGG" id="ccp:CHC_T00008679001"/>
<dbReference type="EMBL" id="HG001753">
    <property type="protein sequence ID" value="CDF35963.1"/>
    <property type="molecule type" value="Genomic_DNA"/>
</dbReference>
<name>R7QDY6_CHOCR</name>
<dbReference type="Pfam" id="PF08238">
    <property type="entry name" value="Sel1"/>
    <property type="match status" value="4"/>
</dbReference>
<dbReference type="PANTHER" id="PTHR11102:SF160">
    <property type="entry name" value="ERAD-ASSOCIATED E3 UBIQUITIN-PROTEIN LIGASE COMPONENT HRD3"/>
    <property type="match status" value="1"/>
</dbReference>
<proteinExistence type="inferred from homology"/>
<evidence type="ECO:0000313" key="2">
    <source>
        <dbReference type="EMBL" id="CDF35963.1"/>
    </source>
</evidence>
<dbReference type="Gene3D" id="1.25.40.10">
    <property type="entry name" value="Tetratricopeptide repeat domain"/>
    <property type="match status" value="2"/>
</dbReference>
<dbReference type="RefSeq" id="XP_005715782.1">
    <property type="nucleotide sequence ID" value="XM_005715725.1"/>
</dbReference>
<dbReference type="PhylomeDB" id="R7QDY6"/>
<reference evidence="3" key="1">
    <citation type="journal article" date="2013" name="Proc. Natl. Acad. Sci. U.S.A.">
        <title>Genome structure and metabolic features in the red seaweed Chondrus crispus shed light on evolution of the Archaeplastida.</title>
        <authorList>
            <person name="Collen J."/>
            <person name="Porcel B."/>
            <person name="Carre W."/>
            <person name="Ball S.G."/>
            <person name="Chaparro C."/>
            <person name="Tonon T."/>
            <person name="Barbeyron T."/>
            <person name="Michel G."/>
            <person name="Noel B."/>
            <person name="Valentin K."/>
            <person name="Elias M."/>
            <person name="Artiguenave F."/>
            <person name="Arun A."/>
            <person name="Aury J.M."/>
            <person name="Barbosa-Neto J.F."/>
            <person name="Bothwell J.H."/>
            <person name="Bouget F.Y."/>
            <person name="Brillet L."/>
            <person name="Cabello-Hurtado F."/>
            <person name="Capella-Gutierrez S."/>
            <person name="Charrier B."/>
            <person name="Cladiere L."/>
            <person name="Cock J.M."/>
            <person name="Coelho S.M."/>
            <person name="Colleoni C."/>
            <person name="Czjzek M."/>
            <person name="Da Silva C."/>
            <person name="Delage L."/>
            <person name="Denoeud F."/>
            <person name="Deschamps P."/>
            <person name="Dittami S.M."/>
            <person name="Gabaldon T."/>
            <person name="Gachon C.M."/>
            <person name="Groisillier A."/>
            <person name="Herve C."/>
            <person name="Jabbari K."/>
            <person name="Katinka M."/>
            <person name="Kloareg B."/>
            <person name="Kowalczyk N."/>
            <person name="Labadie K."/>
            <person name="Leblanc C."/>
            <person name="Lopez P.J."/>
            <person name="McLachlan D.H."/>
            <person name="Meslet-Cladiere L."/>
            <person name="Moustafa A."/>
            <person name="Nehr Z."/>
            <person name="Nyvall Collen P."/>
            <person name="Panaud O."/>
            <person name="Partensky F."/>
            <person name="Poulain J."/>
            <person name="Rensing S.A."/>
            <person name="Rousvoal S."/>
            <person name="Samson G."/>
            <person name="Symeonidi A."/>
            <person name="Weissenbach J."/>
            <person name="Zambounis A."/>
            <person name="Wincker P."/>
            <person name="Boyen C."/>
        </authorList>
    </citation>
    <scope>NUCLEOTIDE SEQUENCE [LARGE SCALE GENOMIC DNA]</scope>
    <source>
        <strain evidence="3">cv. Stackhouse</strain>
    </source>
</reference>
<dbReference type="AlphaFoldDB" id="R7QDY6"/>
<dbReference type="PANTHER" id="PTHR11102">
    <property type="entry name" value="SEL-1-LIKE PROTEIN"/>
    <property type="match status" value="1"/>
</dbReference>
<dbReference type="InterPro" id="IPR050767">
    <property type="entry name" value="Sel1_AlgK"/>
</dbReference>
<dbReference type="Gramene" id="CDF35963">
    <property type="protein sequence ID" value="CDF35963"/>
    <property type="gene ID" value="CHC_T00008679001"/>
</dbReference>
<dbReference type="SUPFAM" id="SSF81901">
    <property type="entry name" value="HCP-like"/>
    <property type="match status" value="2"/>
</dbReference>
<evidence type="ECO:0000313" key="3">
    <source>
        <dbReference type="Proteomes" id="UP000012073"/>
    </source>
</evidence>
<dbReference type="Proteomes" id="UP000012073">
    <property type="component" value="Unassembled WGS sequence"/>
</dbReference>
<protein>
    <submittedName>
        <fullName evidence="2">Sel1-repeat containing protein</fullName>
    </submittedName>
</protein>
<dbReference type="SMART" id="SM00671">
    <property type="entry name" value="SEL1"/>
    <property type="match status" value="6"/>
</dbReference>
<evidence type="ECO:0000256" key="1">
    <source>
        <dbReference type="ARBA" id="ARBA00038101"/>
    </source>
</evidence>
<comment type="similarity">
    <text evidence="1">Belongs to the sel-1 family.</text>
</comment>
<sequence length="1269" mass="141903">MESVRSSLAAHLPKRGGRFHEPPGQWKQSIQFLDSDYLLTDAYESVLSESLTCALRSFEKKTEQAVGDTHKSVLSRPIQLRLLWELQTEFQRLANDVRKPQQISSMIACILAFPSLTFTSKLLKRISTRTSRLSRSATNVEFHSTREVFIRPVCAPQNFYLVVSVICGRNTPASVSVQLAREDCTSDNYFDWEAWRDAFNGRLRGLKGWQKAQGMSVFEECTTYASIRRSIERWKLPDPRTGSQLRIWAGWLPHRPVIAKYELGTEGLIRQYAISGNGAEEGKPIDYAIASREDLRYSLGAVEERIFQVQRIERESKGEDKPHPRHTSVVAKPADQFLEQGKKLLDGKKGNIPLALQYFELAARNGNVDGLRYAVDLLMDKTSGHVNLNKALFLTKRFDWMLGTRDSTVQERAQAIEEIYQKLLTRTRNACSVVLGFAAFELQRIERMEFNGAMSTGDVMNILAQSFRQSGHIETLRYIVILSVHSAWLRANINPLGTTELLPVTSWGSWLISSSSQRAMLGNRHFRRARGGRSLLEIFFYTAGKSTRDWEWLDAVIQRDDIMRYIREDALEEIIQKKDKGAPERNKSILRLLRRALKDYRSSAKASILLGEIYENGVVGIDPSLQSAIEVYGEGARQANLEATERLGAILKRLPQENQSCRFKILEALRESESPKNARASFVLGDWYEHGLGGVQTDLHQAIQLYGKAAKLHDKLAAERLGDIVRQDWTETDGAHQSALKLLQEAARDRDENSALILGGIYEAGLKGLVRDCGRAVELYHIGLDQGNYESSERLRIIAQSKAVECMVLRHQIIERLYDSVLEGNAQAARVLGNLCENGLDIVASNETALSQLCAMKFYDSYVIRLLGSVAMRKESKALPIMQEILQALFGAAELGISDAAVALANIKEEEKNIADAVEVLGIAAVSEGDVTSISRLGKMALEHNGSVKARVMQILHEASDLDHIHAIAVQALVLQKSAKGDVKTRYMSKAVEFFAKAAHTGHDGAVVLLRNIAFSHCGDEHGRIALENLIDVAWREGCSETCATQALDAVGYVLDTSQCSNSENAAASLDLFQEVSGRVYSHQYSSFHQLEVAFSAARGLKALTTSGRSTKDIKEQARLRLQEYAEDGREGPMEFFAGCLLNEVPMDEENMPEVVSHSSETRNVEARNVGKRNVKAQKALQLYADLIKMERAKTSRRGLGHDEKATRIGEAEIKGMRRGVALLESPGLTSEQDAGLRDQLLKRCNILETKVKGHRAHLRNLANILEWH</sequence>
<accession>R7QDY6</accession>
<dbReference type="InterPro" id="IPR011990">
    <property type="entry name" value="TPR-like_helical_dom_sf"/>
</dbReference>
<keyword evidence="3" id="KW-1185">Reference proteome</keyword>
<dbReference type="InterPro" id="IPR006597">
    <property type="entry name" value="Sel1-like"/>
</dbReference>